<organism evidence="4 5">
    <name type="scientific">Neocallimastix californiae</name>
    <dbReference type="NCBI Taxonomy" id="1754190"/>
    <lineage>
        <taxon>Eukaryota</taxon>
        <taxon>Fungi</taxon>
        <taxon>Fungi incertae sedis</taxon>
        <taxon>Chytridiomycota</taxon>
        <taxon>Chytridiomycota incertae sedis</taxon>
        <taxon>Neocallimastigomycetes</taxon>
        <taxon>Neocallimastigales</taxon>
        <taxon>Neocallimastigaceae</taxon>
        <taxon>Neocallimastix</taxon>
    </lineage>
</organism>
<dbReference type="InterPro" id="IPR001878">
    <property type="entry name" value="Znf_CCHC"/>
</dbReference>
<evidence type="ECO:0000256" key="2">
    <source>
        <dbReference type="SAM" id="Phobius"/>
    </source>
</evidence>
<comment type="caution">
    <text evidence="4">The sequence shown here is derived from an EMBL/GenBank/DDBJ whole genome shotgun (WGS) entry which is preliminary data.</text>
</comment>
<keyword evidence="2" id="KW-0472">Membrane</keyword>
<keyword evidence="2" id="KW-1133">Transmembrane helix</keyword>
<proteinExistence type="predicted"/>
<evidence type="ECO:0000313" key="5">
    <source>
        <dbReference type="Proteomes" id="UP000193920"/>
    </source>
</evidence>
<keyword evidence="1" id="KW-0862">Zinc</keyword>
<feature type="domain" description="CCHC-type" evidence="3">
    <location>
        <begin position="31"/>
        <end position="44"/>
    </location>
</feature>
<keyword evidence="1" id="KW-0479">Metal-binding</keyword>
<keyword evidence="5" id="KW-1185">Reference proteome</keyword>
<gene>
    <name evidence="4" type="ORF">LY90DRAFT_518406</name>
</gene>
<dbReference type="AlphaFoldDB" id="A0A1Y1ZPZ7"/>
<evidence type="ECO:0000313" key="4">
    <source>
        <dbReference type="EMBL" id="ORY12067.1"/>
    </source>
</evidence>
<dbReference type="GO" id="GO:0008270">
    <property type="term" value="F:zinc ion binding"/>
    <property type="evidence" value="ECO:0007669"/>
    <property type="project" value="UniProtKB-KW"/>
</dbReference>
<sequence>MRINNKETLVSFNNKYNRLFDEEPLNYCSFCFRCYELGHKSSECHYSFRELAIMEENGIIEKNKGNKNRNFKNNKRNFKNKKIINCINNKENNNNNYSSNVVNKLGKDNYNIHDNENKNNLYNERMLVAIQILNLIIVIKIIYLKWKKI</sequence>
<reference evidence="4 5" key="1">
    <citation type="submission" date="2016-08" db="EMBL/GenBank/DDBJ databases">
        <title>A Parts List for Fungal Cellulosomes Revealed by Comparative Genomics.</title>
        <authorList>
            <consortium name="DOE Joint Genome Institute"/>
            <person name="Haitjema C.H."/>
            <person name="Gilmore S.P."/>
            <person name="Henske J.K."/>
            <person name="Solomon K.V."/>
            <person name="De Groot R."/>
            <person name="Kuo A."/>
            <person name="Mondo S.J."/>
            <person name="Salamov A.A."/>
            <person name="Labutti K."/>
            <person name="Zhao Z."/>
            <person name="Chiniquy J."/>
            <person name="Barry K."/>
            <person name="Brewer H.M."/>
            <person name="Purvine S.O."/>
            <person name="Wright A.T."/>
            <person name="Boxma B."/>
            <person name="Van Alen T."/>
            <person name="Hackstein J.H."/>
            <person name="Baker S.E."/>
            <person name="Grigoriev I.V."/>
            <person name="O'Malley M.A."/>
        </authorList>
    </citation>
    <scope>NUCLEOTIDE SEQUENCE [LARGE SCALE GENOMIC DNA]</scope>
    <source>
        <strain evidence="4 5">G1</strain>
    </source>
</reference>
<accession>A0A1Y1ZPZ7</accession>
<keyword evidence="1" id="KW-0863">Zinc-finger</keyword>
<dbReference type="Proteomes" id="UP000193920">
    <property type="component" value="Unassembled WGS sequence"/>
</dbReference>
<keyword evidence="2" id="KW-0812">Transmembrane</keyword>
<protein>
    <recommendedName>
        <fullName evidence="3">CCHC-type domain-containing protein</fullName>
    </recommendedName>
</protein>
<dbReference type="PROSITE" id="PS50158">
    <property type="entry name" value="ZF_CCHC"/>
    <property type="match status" value="1"/>
</dbReference>
<name>A0A1Y1ZPZ7_9FUNG</name>
<feature type="transmembrane region" description="Helical" evidence="2">
    <location>
        <begin position="126"/>
        <end position="144"/>
    </location>
</feature>
<evidence type="ECO:0000259" key="3">
    <source>
        <dbReference type="PROSITE" id="PS50158"/>
    </source>
</evidence>
<dbReference type="GO" id="GO:0003676">
    <property type="term" value="F:nucleic acid binding"/>
    <property type="evidence" value="ECO:0007669"/>
    <property type="project" value="InterPro"/>
</dbReference>
<dbReference type="EMBL" id="MCOG01000375">
    <property type="protein sequence ID" value="ORY12067.1"/>
    <property type="molecule type" value="Genomic_DNA"/>
</dbReference>
<evidence type="ECO:0000256" key="1">
    <source>
        <dbReference type="PROSITE-ProRule" id="PRU00047"/>
    </source>
</evidence>